<protein>
    <submittedName>
        <fullName evidence="2">Putative membrane protein</fullName>
    </submittedName>
</protein>
<name>A0A1Y6BW59_9BACT</name>
<keyword evidence="1" id="KW-0472">Membrane</keyword>
<feature type="transmembrane region" description="Helical" evidence="1">
    <location>
        <begin position="94"/>
        <end position="114"/>
    </location>
</feature>
<keyword evidence="1" id="KW-0812">Transmembrane</keyword>
<accession>A0A1Y6BW59</accession>
<keyword evidence="1" id="KW-1133">Transmembrane helix</keyword>
<dbReference type="Proteomes" id="UP000192907">
    <property type="component" value="Unassembled WGS sequence"/>
</dbReference>
<dbReference type="STRING" id="1513793.SAMN06296036_109176"/>
<organism evidence="2 3">
    <name type="scientific">Pseudobacteriovorax antillogorgiicola</name>
    <dbReference type="NCBI Taxonomy" id="1513793"/>
    <lineage>
        <taxon>Bacteria</taxon>
        <taxon>Pseudomonadati</taxon>
        <taxon>Bdellovibrionota</taxon>
        <taxon>Oligoflexia</taxon>
        <taxon>Oligoflexales</taxon>
        <taxon>Pseudobacteriovoracaceae</taxon>
        <taxon>Pseudobacteriovorax</taxon>
    </lineage>
</organism>
<evidence type="ECO:0000313" key="2">
    <source>
        <dbReference type="EMBL" id="SMF30515.1"/>
    </source>
</evidence>
<evidence type="ECO:0000256" key="1">
    <source>
        <dbReference type="SAM" id="Phobius"/>
    </source>
</evidence>
<dbReference type="EMBL" id="FWZT01000009">
    <property type="protein sequence ID" value="SMF30515.1"/>
    <property type="molecule type" value="Genomic_DNA"/>
</dbReference>
<sequence>MEVVALTVMGLRQIGNTMEIPHWAQSRIDKVGKKQVERAVALAEENSAAEIIPMLVRRSSHVSHIQSHLTGFLACSSLIVGLCFEALQVLDFNLFMASGLVILSSFLGMVAARFPLVQRMLIPKVDRSHQVDLRAELEFYEAGLDKGEGRAGVLIFISLLEQRTVILVDSVLSREVPSETWREMVQQLSSSIGRGQMAAGLSQTVEALGKILSNSFPRSLDDRSDLFDTLIIKD</sequence>
<keyword evidence="3" id="KW-1185">Reference proteome</keyword>
<reference evidence="3" key="1">
    <citation type="submission" date="2017-04" db="EMBL/GenBank/DDBJ databases">
        <authorList>
            <person name="Varghese N."/>
            <person name="Submissions S."/>
        </authorList>
    </citation>
    <scope>NUCLEOTIDE SEQUENCE [LARGE SCALE GENOMIC DNA]</scope>
    <source>
        <strain evidence="3">RKEM611</strain>
    </source>
</reference>
<feature type="transmembrane region" description="Helical" evidence="1">
    <location>
        <begin position="67"/>
        <end position="88"/>
    </location>
</feature>
<evidence type="ECO:0000313" key="3">
    <source>
        <dbReference type="Proteomes" id="UP000192907"/>
    </source>
</evidence>
<dbReference type="AlphaFoldDB" id="A0A1Y6BW59"/>
<proteinExistence type="predicted"/>
<gene>
    <name evidence="2" type="ORF">SAMN06296036_109176</name>
</gene>
<dbReference type="Gene3D" id="3.10.310.50">
    <property type="match status" value="1"/>
</dbReference>